<dbReference type="AlphaFoldDB" id="A0A5B8FWA3"/>
<evidence type="ECO:0000256" key="13">
    <source>
        <dbReference type="ARBA" id="ARBA00024295"/>
    </source>
</evidence>
<dbReference type="SMART" id="SM00729">
    <property type="entry name" value="Elp3"/>
    <property type="match status" value="1"/>
</dbReference>
<sequence>MTQVLARYATERAPRYTSYPTAPQFTPAVDGAVMAGWLSELDPGTELSLYLHVPFCRQVCWYCACNMKLAARPEPVLAYAETLKREISRLAELLPARMRVSQVHWGGGTPTAMPAQALGAVMDLLQARFDIGAEAEIAFELDPRTTTPEMVRQLAGLGATRASLGVQEFDAKVQAAVNRVQPFGQVRDTVEALRAAGVGALSFDLIYGLPHQSPDTIAQTMARTAELAPGRVALFGYAHVPWMARNQRMLPEAALPDAAARVTQATLAAELLERSGYLRIGLDHFARPEDSMAIAAAEGRLRRNFQGYTVDRAGALIGLGASAISALPQGYAQNAGETRAWTRGVDVGLPPVVRGVALTPEDRLRGAVIERLMCDLAVTPEALARRHGFAPEHFAPEMARLRELARDGLVHLGADGRVTIPPPMRPALRLVAAVFDAYLPQVGTLRHAAAV</sequence>
<feature type="domain" description="Radical SAM core" evidence="18">
    <location>
        <begin position="41"/>
        <end position="278"/>
    </location>
</feature>
<keyword evidence="7 15" id="KW-0949">S-adenosyl-L-methionine</keyword>
<dbReference type="SUPFAM" id="SSF102114">
    <property type="entry name" value="Radical SAM enzymes"/>
    <property type="match status" value="1"/>
</dbReference>
<dbReference type="GO" id="GO:0051989">
    <property type="term" value="F:coproporphyrinogen dehydrogenase activity"/>
    <property type="evidence" value="ECO:0007669"/>
    <property type="project" value="UniProtKB-EC"/>
</dbReference>
<evidence type="ECO:0000256" key="4">
    <source>
        <dbReference type="ARBA" id="ARBA00011245"/>
    </source>
</evidence>
<comment type="similarity">
    <text evidence="3 15">Belongs to the anaerobic coproporphyrinogen-III oxidase family.</text>
</comment>
<dbReference type="UniPathway" id="UPA00251">
    <property type="reaction ID" value="UER00323"/>
</dbReference>
<dbReference type="PANTHER" id="PTHR13932:SF6">
    <property type="entry name" value="OXYGEN-INDEPENDENT COPROPORPHYRINOGEN III OXIDASE"/>
    <property type="match status" value="1"/>
</dbReference>
<comment type="subcellular location">
    <subcellularLocation>
        <location evidence="1 15">Cytoplasm</location>
    </subcellularLocation>
</comment>
<feature type="binding site" evidence="16">
    <location>
        <position position="179"/>
    </location>
    <ligand>
        <name>S-adenosyl-L-methionine</name>
        <dbReference type="ChEBI" id="CHEBI:59789"/>
        <label>2</label>
    </ligand>
</feature>
<feature type="binding site" evidence="16">
    <location>
        <position position="204"/>
    </location>
    <ligand>
        <name>S-adenosyl-L-methionine</name>
        <dbReference type="ChEBI" id="CHEBI:59789"/>
        <label>2</label>
    </ligand>
</feature>
<dbReference type="PROSITE" id="PS51918">
    <property type="entry name" value="RADICAL_SAM"/>
    <property type="match status" value="1"/>
</dbReference>
<evidence type="ECO:0000256" key="15">
    <source>
        <dbReference type="PIRNR" id="PIRNR000167"/>
    </source>
</evidence>
<dbReference type="PIRSF" id="PIRSF000167">
    <property type="entry name" value="HemN"/>
    <property type="match status" value="1"/>
</dbReference>
<feature type="binding site" evidence="17">
    <location>
        <position position="63"/>
    </location>
    <ligand>
        <name>[4Fe-4S] cluster</name>
        <dbReference type="ChEBI" id="CHEBI:49883"/>
        <note>4Fe-4S-S-AdoMet</note>
    </ligand>
</feature>
<dbReference type="InterPro" id="IPR023404">
    <property type="entry name" value="rSAM_horseshoe"/>
</dbReference>
<dbReference type="Gene3D" id="1.10.10.920">
    <property type="match status" value="1"/>
</dbReference>
<keyword evidence="6 15" id="KW-0963">Cytoplasm</keyword>
<evidence type="ECO:0000256" key="7">
    <source>
        <dbReference type="ARBA" id="ARBA00022691"/>
    </source>
</evidence>
<organism evidence="19 20">
    <name type="scientific">Paroceanicella profunda</name>
    <dbReference type="NCBI Taxonomy" id="2579971"/>
    <lineage>
        <taxon>Bacteria</taxon>
        <taxon>Pseudomonadati</taxon>
        <taxon>Pseudomonadota</taxon>
        <taxon>Alphaproteobacteria</taxon>
        <taxon>Rhodobacterales</taxon>
        <taxon>Paracoccaceae</taxon>
        <taxon>Paroceanicella</taxon>
    </lineage>
</organism>
<feature type="binding site" evidence="17">
    <location>
        <position position="60"/>
    </location>
    <ligand>
        <name>[4Fe-4S] cluster</name>
        <dbReference type="ChEBI" id="CHEBI:49883"/>
        <note>4Fe-4S-S-AdoMet</note>
    </ligand>
</feature>
<evidence type="ECO:0000256" key="2">
    <source>
        <dbReference type="ARBA" id="ARBA00004785"/>
    </source>
</evidence>
<dbReference type="GO" id="GO:0004109">
    <property type="term" value="F:coproporphyrinogen oxidase activity"/>
    <property type="evidence" value="ECO:0007669"/>
    <property type="project" value="InterPro"/>
</dbReference>
<dbReference type="Pfam" id="PF04055">
    <property type="entry name" value="Radical_SAM"/>
    <property type="match status" value="1"/>
</dbReference>
<dbReference type="GO" id="GO:0005737">
    <property type="term" value="C:cytoplasm"/>
    <property type="evidence" value="ECO:0007669"/>
    <property type="project" value="UniProtKB-SubCell"/>
</dbReference>
<dbReference type="OrthoDB" id="9808022at2"/>
<evidence type="ECO:0000256" key="11">
    <source>
        <dbReference type="ARBA" id="ARBA00023014"/>
    </source>
</evidence>
<dbReference type="InterPro" id="IPR004558">
    <property type="entry name" value="Coprogen_oxidase_HemN"/>
</dbReference>
<dbReference type="EC" id="1.3.98.3" evidence="15"/>
<evidence type="ECO:0000256" key="10">
    <source>
        <dbReference type="ARBA" id="ARBA00023004"/>
    </source>
</evidence>
<dbReference type="EMBL" id="CP040818">
    <property type="protein sequence ID" value="QDL91744.1"/>
    <property type="molecule type" value="Genomic_DNA"/>
</dbReference>
<keyword evidence="20" id="KW-1185">Reference proteome</keyword>
<feature type="binding site" evidence="17">
    <location>
        <position position="56"/>
    </location>
    <ligand>
        <name>[4Fe-4S] cluster</name>
        <dbReference type="ChEBI" id="CHEBI:49883"/>
        <note>4Fe-4S-S-AdoMet</note>
    </ligand>
</feature>
<evidence type="ECO:0000313" key="19">
    <source>
        <dbReference type="EMBL" id="QDL91744.1"/>
    </source>
</evidence>
<protein>
    <recommendedName>
        <fullName evidence="15">Coproporphyrinogen-III oxidase</fullName>
        <ecNumber evidence="15">1.3.98.3</ecNumber>
    </recommendedName>
</protein>
<evidence type="ECO:0000256" key="3">
    <source>
        <dbReference type="ARBA" id="ARBA00005493"/>
    </source>
</evidence>
<dbReference type="RefSeq" id="WP_138572204.1">
    <property type="nucleotide sequence ID" value="NZ_CP040818.1"/>
</dbReference>
<evidence type="ECO:0000256" key="1">
    <source>
        <dbReference type="ARBA" id="ARBA00004496"/>
    </source>
</evidence>
<comment type="catalytic activity">
    <reaction evidence="14 15">
        <text>coproporphyrinogen III + 2 S-adenosyl-L-methionine = protoporphyrinogen IX + 2 5'-deoxyadenosine + 2 L-methionine + 2 CO2</text>
        <dbReference type="Rhea" id="RHEA:15425"/>
        <dbReference type="ChEBI" id="CHEBI:16526"/>
        <dbReference type="ChEBI" id="CHEBI:17319"/>
        <dbReference type="ChEBI" id="CHEBI:57307"/>
        <dbReference type="ChEBI" id="CHEBI:57309"/>
        <dbReference type="ChEBI" id="CHEBI:57844"/>
        <dbReference type="ChEBI" id="CHEBI:59789"/>
        <dbReference type="EC" id="1.3.98.3"/>
    </reaction>
</comment>
<dbReference type="GO" id="GO:0051539">
    <property type="term" value="F:4 iron, 4 sulfur cluster binding"/>
    <property type="evidence" value="ECO:0007669"/>
    <property type="project" value="UniProtKB-KW"/>
</dbReference>
<dbReference type="SFLD" id="SFLDS00029">
    <property type="entry name" value="Radical_SAM"/>
    <property type="match status" value="1"/>
</dbReference>
<evidence type="ECO:0000256" key="12">
    <source>
        <dbReference type="ARBA" id="ARBA00023244"/>
    </source>
</evidence>
<dbReference type="InterPro" id="IPR006638">
    <property type="entry name" value="Elp3/MiaA/NifB-like_rSAM"/>
</dbReference>
<dbReference type="CDD" id="cd01335">
    <property type="entry name" value="Radical_SAM"/>
    <property type="match status" value="1"/>
</dbReference>
<dbReference type="SFLD" id="SFLDG01065">
    <property type="entry name" value="anaerobic_coproporphyrinogen-I"/>
    <property type="match status" value="1"/>
</dbReference>
<evidence type="ECO:0000256" key="16">
    <source>
        <dbReference type="PIRSR" id="PIRSR000167-1"/>
    </source>
</evidence>
<keyword evidence="12 15" id="KW-0627">Porphyrin biosynthesis</keyword>
<gene>
    <name evidence="19" type="primary">hemN</name>
    <name evidence="19" type="ORF">FDP22_08085</name>
</gene>
<feature type="binding site" evidence="16">
    <location>
        <position position="140"/>
    </location>
    <ligand>
        <name>S-adenosyl-L-methionine</name>
        <dbReference type="ChEBI" id="CHEBI:59789"/>
        <label>1</label>
    </ligand>
</feature>
<dbReference type="Proteomes" id="UP000305888">
    <property type="component" value="Chromosome"/>
</dbReference>
<feature type="binding site" evidence="16">
    <location>
        <position position="50"/>
    </location>
    <ligand>
        <name>S-adenosyl-L-methionine</name>
        <dbReference type="ChEBI" id="CHEBI:59789"/>
        <label>1</label>
    </ligand>
</feature>
<evidence type="ECO:0000259" key="18">
    <source>
        <dbReference type="PROSITE" id="PS51918"/>
    </source>
</evidence>
<dbReference type="NCBIfam" id="TIGR00538">
    <property type="entry name" value="hemN"/>
    <property type="match status" value="1"/>
</dbReference>
<dbReference type="InterPro" id="IPR034505">
    <property type="entry name" value="Coproporphyrinogen-III_oxidase"/>
</dbReference>
<comment type="cofactor">
    <cofactor evidence="15 17">
        <name>[4Fe-4S] cluster</name>
        <dbReference type="ChEBI" id="CHEBI:49883"/>
    </cofactor>
    <text evidence="15 17">Binds 1 [4Fe-4S] cluster. The cluster is coordinated with 3 cysteines and an exchangeable S-adenosyl-L-methionine.</text>
</comment>
<feature type="binding site" evidence="16">
    <location>
        <begin position="62"/>
        <end position="64"/>
    </location>
    <ligand>
        <name>S-adenosyl-L-methionine</name>
        <dbReference type="ChEBI" id="CHEBI:59789"/>
        <label>2</label>
    </ligand>
</feature>
<keyword evidence="11 15" id="KW-0411">Iron-sulfur</keyword>
<evidence type="ECO:0000256" key="9">
    <source>
        <dbReference type="ARBA" id="ARBA00023002"/>
    </source>
</evidence>
<feature type="binding site" evidence="16">
    <location>
        <position position="167"/>
    </location>
    <ligand>
        <name>S-adenosyl-L-methionine</name>
        <dbReference type="ChEBI" id="CHEBI:59789"/>
        <label>2</label>
    </ligand>
</feature>
<comment type="function">
    <text evidence="13">Involved in the heme biosynthesis. Catalyzes the anaerobic oxidative decarboxylation of propionate groups of rings A and B of coproporphyrinogen III to yield the vinyl groups in protoporphyrinogen IX.</text>
</comment>
<evidence type="ECO:0000256" key="17">
    <source>
        <dbReference type="PIRSR" id="PIRSR000167-2"/>
    </source>
</evidence>
<dbReference type="GO" id="GO:0046872">
    <property type="term" value="F:metal ion binding"/>
    <property type="evidence" value="ECO:0007669"/>
    <property type="project" value="UniProtKB-KW"/>
</dbReference>
<dbReference type="Gene3D" id="3.80.30.20">
    <property type="entry name" value="tm_1862 like domain"/>
    <property type="match status" value="1"/>
</dbReference>
<name>A0A5B8FWA3_9RHOB</name>
<accession>A0A5B8FWA3</accession>
<feature type="binding site" evidence="16">
    <location>
        <position position="238"/>
    </location>
    <ligand>
        <name>S-adenosyl-L-methionine</name>
        <dbReference type="ChEBI" id="CHEBI:59789"/>
        <label>2</label>
    </ligand>
</feature>
<keyword evidence="5 15" id="KW-0004">4Fe-4S</keyword>
<feature type="binding site" evidence="16">
    <location>
        <begin position="108"/>
        <end position="109"/>
    </location>
    <ligand>
        <name>S-adenosyl-L-methionine</name>
        <dbReference type="ChEBI" id="CHEBI:59789"/>
        <label>2</label>
    </ligand>
</feature>
<evidence type="ECO:0000256" key="6">
    <source>
        <dbReference type="ARBA" id="ARBA00022490"/>
    </source>
</evidence>
<dbReference type="KEGG" id="ppru:FDP22_08085"/>
<comment type="subunit">
    <text evidence="4">Monomer.</text>
</comment>
<feature type="binding site" evidence="16">
    <location>
        <position position="324"/>
    </location>
    <ligand>
        <name>S-adenosyl-L-methionine</name>
        <dbReference type="ChEBI" id="CHEBI:59789"/>
        <label>1</label>
    </ligand>
</feature>
<keyword evidence="8 15" id="KW-0479">Metal-binding</keyword>
<keyword evidence="10 15" id="KW-0408">Iron</keyword>
<feature type="binding site" evidence="16">
    <location>
        <position position="107"/>
    </location>
    <ligand>
        <name>S-adenosyl-L-methionine</name>
        <dbReference type="ChEBI" id="CHEBI:59789"/>
        <label>1</label>
    </ligand>
</feature>
<dbReference type="InterPro" id="IPR058240">
    <property type="entry name" value="rSAM_sf"/>
</dbReference>
<dbReference type="GO" id="GO:0006782">
    <property type="term" value="P:protoporphyrinogen IX biosynthetic process"/>
    <property type="evidence" value="ECO:0007669"/>
    <property type="project" value="UniProtKB-UniPathway"/>
</dbReference>
<evidence type="ECO:0000313" key="20">
    <source>
        <dbReference type="Proteomes" id="UP000305888"/>
    </source>
</evidence>
<reference evidence="19 20" key="1">
    <citation type="submission" date="2019-06" db="EMBL/GenBank/DDBJ databases">
        <title>Genome sequence of Rhodobacteraceae bacterium D4M1.</title>
        <authorList>
            <person name="Cao J."/>
        </authorList>
    </citation>
    <scope>NUCLEOTIDE SEQUENCE [LARGE SCALE GENOMIC DNA]</scope>
    <source>
        <strain evidence="19 20">D4M1</strain>
    </source>
</reference>
<comment type="pathway">
    <text evidence="2 15">Porphyrin-containing compound metabolism; protoporphyrin-IX biosynthesis; protoporphyrinogen-IX from coproporphyrinogen-III (AdoMet route): step 1/1.</text>
</comment>
<keyword evidence="9 15" id="KW-0560">Oxidoreductase</keyword>
<evidence type="ECO:0000256" key="14">
    <source>
        <dbReference type="ARBA" id="ARBA00048321"/>
    </source>
</evidence>
<evidence type="ECO:0000256" key="5">
    <source>
        <dbReference type="ARBA" id="ARBA00022485"/>
    </source>
</evidence>
<dbReference type="PANTHER" id="PTHR13932">
    <property type="entry name" value="COPROPORPHYRINIGEN III OXIDASE"/>
    <property type="match status" value="1"/>
</dbReference>
<dbReference type="InterPro" id="IPR007197">
    <property type="entry name" value="rSAM"/>
</dbReference>
<proteinExistence type="inferred from homology"/>
<evidence type="ECO:0000256" key="8">
    <source>
        <dbReference type="ARBA" id="ARBA00022723"/>
    </source>
</evidence>